<dbReference type="InterPro" id="IPR029068">
    <property type="entry name" value="Glyas_Bleomycin-R_OHBP_Dase"/>
</dbReference>
<evidence type="ECO:0000313" key="1">
    <source>
        <dbReference type="EMBL" id="RIW28671.1"/>
    </source>
</evidence>
<dbReference type="AlphaFoldDB" id="A0A3A1QQA0"/>
<evidence type="ECO:0000313" key="2">
    <source>
        <dbReference type="Proteomes" id="UP000265801"/>
    </source>
</evidence>
<dbReference type="EMBL" id="QXIR01000041">
    <property type="protein sequence ID" value="RIW28671.1"/>
    <property type="molecule type" value="Genomic_DNA"/>
</dbReference>
<sequence length="117" mass="13305">MTKHTGVTFQVRVKDYKQGIKWYETLFNRVPDFIPHEDFAEWEIVSGAWLQVAKGLPTNGNGPLRIGVVDIHSERTRLMNALNIEIEDINTCEGVPAAWCSFEDPDGNRIGLFEELT</sequence>
<gene>
    <name evidence="1" type="ORF">D3H55_21080</name>
</gene>
<reference evidence="1 2" key="1">
    <citation type="submission" date="2018-09" db="EMBL/GenBank/DDBJ databases">
        <title>Bacillus saliacetes sp. nov., isolated from Thai shrimp paste (Ka-pi).</title>
        <authorList>
            <person name="Daroonpunt R."/>
            <person name="Tanasupawat S."/>
            <person name="Yiamsombut S."/>
        </authorList>
    </citation>
    <scope>NUCLEOTIDE SEQUENCE [LARGE SCALE GENOMIC DNA]</scope>
    <source>
        <strain evidence="1 2">SKP7-4</strain>
    </source>
</reference>
<comment type="caution">
    <text evidence="1">The sequence shown here is derived from an EMBL/GenBank/DDBJ whole genome shotgun (WGS) entry which is preliminary data.</text>
</comment>
<keyword evidence="2" id="KW-1185">Reference proteome</keyword>
<accession>A0A3A1QQA0</accession>
<dbReference type="Gene3D" id="3.10.180.10">
    <property type="entry name" value="2,3-Dihydroxybiphenyl 1,2-Dioxygenase, domain 1"/>
    <property type="match status" value="1"/>
</dbReference>
<organism evidence="1 2">
    <name type="scientific">Bacillus salacetis</name>
    <dbReference type="NCBI Taxonomy" id="2315464"/>
    <lineage>
        <taxon>Bacteria</taxon>
        <taxon>Bacillati</taxon>
        <taxon>Bacillota</taxon>
        <taxon>Bacilli</taxon>
        <taxon>Bacillales</taxon>
        <taxon>Bacillaceae</taxon>
        <taxon>Bacillus</taxon>
    </lineage>
</organism>
<protein>
    <submittedName>
        <fullName evidence="1">VOC family protein</fullName>
    </submittedName>
</protein>
<dbReference type="OrthoDB" id="2453533at2"/>
<dbReference type="SUPFAM" id="SSF54593">
    <property type="entry name" value="Glyoxalase/Bleomycin resistance protein/Dihydroxybiphenyl dioxygenase"/>
    <property type="match status" value="1"/>
</dbReference>
<dbReference type="Proteomes" id="UP000265801">
    <property type="component" value="Unassembled WGS sequence"/>
</dbReference>
<dbReference type="RefSeq" id="WP_119549285.1">
    <property type="nucleotide sequence ID" value="NZ_QXIR01000041.1"/>
</dbReference>
<proteinExistence type="predicted"/>
<name>A0A3A1QQA0_9BACI</name>